<dbReference type="EMBL" id="BAAAEW010000049">
    <property type="protein sequence ID" value="GAA0770068.1"/>
    <property type="molecule type" value="Genomic_DNA"/>
</dbReference>
<evidence type="ECO:0000313" key="1">
    <source>
        <dbReference type="EMBL" id="GAA0770068.1"/>
    </source>
</evidence>
<organism evidence="1 2">
    <name type="scientific">Ideonella azotifigens</name>
    <dbReference type="NCBI Taxonomy" id="513160"/>
    <lineage>
        <taxon>Bacteria</taxon>
        <taxon>Pseudomonadati</taxon>
        <taxon>Pseudomonadota</taxon>
        <taxon>Betaproteobacteria</taxon>
        <taxon>Burkholderiales</taxon>
        <taxon>Sphaerotilaceae</taxon>
        <taxon>Ideonella</taxon>
    </lineage>
</organism>
<dbReference type="RefSeq" id="WP_231013147.1">
    <property type="nucleotide sequence ID" value="NZ_BAAAEW010000049.1"/>
</dbReference>
<name>A0ABN1KL21_9BURK</name>
<dbReference type="Pfam" id="PF05159">
    <property type="entry name" value="Capsule_synth"/>
    <property type="match status" value="4"/>
</dbReference>
<evidence type="ECO:0000313" key="2">
    <source>
        <dbReference type="Proteomes" id="UP001500279"/>
    </source>
</evidence>
<accession>A0ABN1KL21</accession>
<dbReference type="CDD" id="cd16440">
    <property type="entry name" value="beta_Kdo_transferase_KpsC_1"/>
    <property type="match status" value="1"/>
</dbReference>
<protein>
    <submittedName>
        <fullName evidence="1">Capsular polysaccharide biosynthesis protein</fullName>
    </submittedName>
</protein>
<comment type="caution">
    <text evidence="1">The sequence shown here is derived from an EMBL/GenBank/DDBJ whole genome shotgun (WGS) entry which is preliminary data.</text>
</comment>
<sequence>MTSPDWLASLRCAVLHGRGVAGVSTLPALLADLQLVSPRQAATAGAQAVLAWGRKPSAERALAWGRAHGLPPLWLEDGFVRSIGLGADDPPLSVVLDDEGIYYDASGPSRLERLIRQPLDDAQRTRALALQAQWQAARVSKYNQAREALPAGLRLDGGEVLVVDQTAGDASIGFGAASAASFTRMLQAALDEHPHARILLKVHPDVVAGRKRGHFGALSAALRSRVTLLGESLHPAALLSQVAAVYVVTSQMGFEALLWGRPVRCFGLPFYAGWGLTGDDQPVPARRQPAETAALVHAALVDYPRYLDPETGVRCEPERLLAWMGLQRAERERFPPRLHAVGFSGWKRPVLRRFLAGSELSFTRAGAAVASGEPVVVWGQRELPAPPPGRPAPAVIRVEDGFLRSVGLGADLVRPLSWVLDDLGLYYDSSRPSALERWLNQASFSPALRERAAALRAQLLALGLTKYNLGGGGWVRPAGAAGRRVVLVVGQVESDAAIVHGAPGIRTNMGLLQAVREQRPQAWLVYKPHPDVVAKLRAQGDGEGEARRWCDEILPQAPMDTLLRQVDELHVLTSLAGFEALLREVPVVTWGCPFYAGWGLTEDRLPQPRRERQLSLDELTAAVLILYPRYVSRRSGAFASPESAAQELQDWRDSSVAQAGPPSLGRRGLRLALRWLVALRRSGVPLRQRPALPPPDTKDS</sequence>
<reference evidence="1 2" key="1">
    <citation type="journal article" date="2019" name="Int. J. Syst. Evol. Microbiol.">
        <title>The Global Catalogue of Microorganisms (GCM) 10K type strain sequencing project: providing services to taxonomists for standard genome sequencing and annotation.</title>
        <authorList>
            <consortium name="The Broad Institute Genomics Platform"/>
            <consortium name="The Broad Institute Genome Sequencing Center for Infectious Disease"/>
            <person name="Wu L."/>
            <person name="Ma J."/>
        </authorList>
    </citation>
    <scope>NUCLEOTIDE SEQUENCE [LARGE SCALE GENOMIC DNA]</scope>
    <source>
        <strain evidence="1 2">JCM 15503</strain>
    </source>
</reference>
<dbReference type="InterPro" id="IPR007833">
    <property type="entry name" value="Capsule_polysaccharide_synth"/>
</dbReference>
<dbReference type="CDD" id="cd16439">
    <property type="entry name" value="beta_Kdo_transferase_KpsC_2"/>
    <property type="match status" value="1"/>
</dbReference>
<dbReference type="Proteomes" id="UP001500279">
    <property type="component" value="Unassembled WGS sequence"/>
</dbReference>
<gene>
    <name evidence="1" type="ORF">GCM10009107_61450</name>
</gene>
<proteinExistence type="predicted"/>
<keyword evidence="2" id="KW-1185">Reference proteome</keyword>